<evidence type="ECO:0000313" key="8">
    <source>
        <dbReference type="Proteomes" id="UP000007460"/>
    </source>
</evidence>
<dbReference type="PANTHER" id="PTHR10543:SF89">
    <property type="entry name" value="CAROTENOID 9,10(9',10')-CLEAVAGE DIOXYGENASE 1"/>
    <property type="match status" value="1"/>
</dbReference>
<dbReference type="PROSITE" id="PS51318">
    <property type="entry name" value="TAT"/>
    <property type="match status" value="1"/>
</dbReference>
<feature type="binding site" evidence="5">
    <location>
        <position position="204"/>
    </location>
    <ligand>
        <name>Fe cation</name>
        <dbReference type="ChEBI" id="CHEBI:24875"/>
        <note>catalytic</note>
    </ligand>
</feature>
<dbReference type="RefSeq" id="WP_013047227.1">
    <property type="nucleotide sequence ID" value="NC_014010.1"/>
</dbReference>
<keyword evidence="2 5" id="KW-0479">Metal-binding</keyword>
<evidence type="ECO:0000256" key="5">
    <source>
        <dbReference type="PIRSR" id="PIRSR604294-1"/>
    </source>
</evidence>
<dbReference type="EC" id="1.13.11.-" evidence="6"/>
<organism evidence="7 8">
    <name type="scientific">Puniceispirillum marinum (strain IMCC1322)</name>
    <dbReference type="NCBI Taxonomy" id="488538"/>
    <lineage>
        <taxon>Bacteria</taxon>
        <taxon>Pseudomonadati</taxon>
        <taxon>Pseudomonadota</taxon>
        <taxon>Alphaproteobacteria</taxon>
        <taxon>Candidatus Puniceispirillales</taxon>
        <taxon>Candidatus Puniceispirillaceae</taxon>
        <taxon>Candidatus Puniceispirillum</taxon>
    </lineage>
</organism>
<keyword evidence="4 5" id="KW-0408">Iron</keyword>
<keyword evidence="3 6" id="KW-0560">Oxidoreductase</keyword>
<dbReference type="eggNOG" id="COG3670">
    <property type="taxonomic scope" value="Bacteria"/>
</dbReference>
<evidence type="ECO:0000256" key="6">
    <source>
        <dbReference type="RuleBase" id="RU364048"/>
    </source>
</evidence>
<evidence type="ECO:0000256" key="2">
    <source>
        <dbReference type="ARBA" id="ARBA00022723"/>
    </source>
</evidence>
<comment type="cofactor">
    <cofactor evidence="5 6">
        <name>Fe(2+)</name>
        <dbReference type="ChEBI" id="CHEBI:29033"/>
    </cofactor>
    <text evidence="5 6">Binds 1 Fe(2+) ion per subunit.</text>
</comment>
<dbReference type="Proteomes" id="UP000007460">
    <property type="component" value="Chromosome"/>
</dbReference>
<dbReference type="InterPro" id="IPR004294">
    <property type="entry name" value="Carotenoid_Oase"/>
</dbReference>
<dbReference type="PANTHER" id="PTHR10543">
    <property type="entry name" value="BETA-CAROTENE DIOXYGENASE"/>
    <property type="match status" value="1"/>
</dbReference>
<dbReference type="HOGENOM" id="CLU_016472_6_3_5"/>
<feature type="binding site" evidence="5">
    <location>
        <position position="251"/>
    </location>
    <ligand>
        <name>Fe cation</name>
        <dbReference type="ChEBI" id="CHEBI:24875"/>
        <note>catalytic</note>
    </ligand>
</feature>
<evidence type="ECO:0000256" key="4">
    <source>
        <dbReference type="ARBA" id="ARBA00023004"/>
    </source>
</evidence>
<dbReference type="Pfam" id="PF03055">
    <property type="entry name" value="RPE65"/>
    <property type="match status" value="1"/>
</dbReference>
<dbReference type="KEGG" id="apb:SAR116_2357"/>
<reference evidence="7 8" key="1">
    <citation type="journal article" date="2010" name="J. Bacteriol.">
        <title>Complete genome sequence of "Candidatus Puniceispirillum marinum" IMCC1322, a representative of the SAR116 clade in the Alphaproteobacteria.</title>
        <authorList>
            <person name="Oh H.M."/>
            <person name="Kwon K.K."/>
            <person name="Kang I."/>
            <person name="Kang S.G."/>
            <person name="Lee J.H."/>
            <person name="Kim S.J."/>
            <person name="Cho J.C."/>
        </authorList>
    </citation>
    <scope>NUCLEOTIDE SEQUENCE [LARGE SCALE GENOMIC DNA]</scope>
    <source>
        <strain evidence="7 8">IMCC1322</strain>
    </source>
</reference>
<dbReference type="GO" id="GO:0016121">
    <property type="term" value="P:carotene catabolic process"/>
    <property type="evidence" value="ECO:0007669"/>
    <property type="project" value="TreeGrafter"/>
</dbReference>
<dbReference type="GO" id="GO:0046872">
    <property type="term" value="F:metal ion binding"/>
    <property type="evidence" value="ECO:0007669"/>
    <property type="project" value="UniProtKB-KW"/>
</dbReference>
<proteinExistence type="inferred from homology"/>
<keyword evidence="8" id="KW-1185">Reference proteome</keyword>
<feature type="binding site" evidence="5">
    <location>
        <position position="317"/>
    </location>
    <ligand>
        <name>Fe cation</name>
        <dbReference type="ChEBI" id="CHEBI:24875"/>
        <note>catalytic</note>
    </ligand>
</feature>
<dbReference type="GO" id="GO:0010436">
    <property type="term" value="F:carotenoid dioxygenase activity"/>
    <property type="evidence" value="ECO:0007669"/>
    <property type="project" value="TreeGrafter"/>
</dbReference>
<name>D5BPU8_PUNMI</name>
<protein>
    <recommendedName>
        <fullName evidence="6">Dioxygenase</fullName>
        <ecNumber evidence="6">1.13.11.-</ecNumber>
    </recommendedName>
</protein>
<dbReference type="STRING" id="488538.SAR116_2357"/>
<dbReference type="InterPro" id="IPR006311">
    <property type="entry name" value="TAT_signal"/>
</dbReference>
<dbReference type="EMBL" id="CP001751">
    <property type="protein sequence ID" value="ADE40600.1"/>
    <property type="molecule type" value="Genomic_DNA"/>
</dbReference>
<feature type="binding site" evidence="5">
    <location>
        <position position="501"/>
    </location>
    <ligand>
        <name>Fe cation</name>
        <dbReference type="ChEBI" id="CHEBI:24875"/>
        <note>catalytic</note>
    </ligand>
</feature>
<evidence type="ECO:0000313" key="7">
    <source>
        <dbReference type="EMBL" id="ADE40600.1"/>
    </source>
</evidence>
<sequence length="508" mass="57263">MTAKYNFEANDFSRRDALTLAGAASFAFATSHYGLSSAFAGLSQREKALHIRLPDQLATQTPKIEGKLPNNLRGTYYKNGPALRQGFKRTYPHSFDGDGFIQAFRFDGQTVQHQGQFVHTEKYNAESKAGDYFVETFSHKWAGSPPARSADETNTANTNIVHHGNRLMALWEAGSAWQVDPDNLDSMTKLVWHDDLAMAPFSAHPRIDDDGSLWNFGQVQWSQEMILYHINPQGKLHKYKLLDMPNTSMIHDFAITEKSIILMLPPLTWELDKAKNNASFLNAHEWHENRPVEILVINKNDLSVVRRHQLPNAFHFHIGGAFETVDGTIELDLYHYKNADIVFNLYLNNDEKDHSQSPTRPQHSRVTLSPNIYDGKIERIHNMSNEFPHMAPSSNSHRSQHGWSIGLDMETGLFRYALGVNLETGKVDRYDYGADCMLEEHIFVADQDRPVINGVTQGWLIGLHLDVQQSQTKLAVLDAYDLAAGPQAVVTLPYGLPPGLHGNFVMAS</sequence>
<evidence type="ECO:0000256" key="3">
    <source>
        <dbReference type="ARBA" id="ARBA00023002"/>
    </source>
</evidence>
<evidence type="ECO:0000256" key="1">
    <source>
        <dbReference type="ARBA" id="ARBA00006787"/>
    </source>
</evidence>
<comment type="similarity">
    <text evidence="1 6">Belongs to the carotenoid oxygenase family.</text>
</comment>
<accession>D5BPU8</accession>
<dbReference type="AlphaFoldDB" id="D5BPU8"/>
<keyword evidence="6 7" id="KW-0223">Dioxygenase</keyword>
<gene>
    <name evidence="7" type="ordered locus">SAR116_2357</name>
</gene>